<dbReference type="Proteomes" id="UP000591537">
    <property type="component" value="Unassembled WGS sequence"/>
</dbReference>
<dbReference type="InterPro" id="IPR012924">
    <property type="entry name" value="TfuA_core"/>
</dbReference>
<comment type="caution">
    <text evidence="2">The sequence shown here is derived from an EMBL/GenBank/DDBJ whole genome shotgun (WGS) entry which is preliminary data.</text>
</comment>
<dbReference type="RefSeq" id="WP_184567935.1">
    <property type="nucleotide sequence ID" value="NZ_BAAARS010000012.1"/>
</dbReference>
<accession>A0A7W9WLL2</accession>
<name>A0A7W9WLL2_9ACTN</name>
<evidence type="ECO:0000259" key="1">
    <source>
        <dbReference type="Pfam" id="PF07812"/>
    </source>
</evidence>
<evidence type="ECO:0000313" key="3">
    <source>
        <dbReference type="Proteomes" id="UP000591537"/>
    </source>
</evidence>
<keyword evidence="3" id="KW-1185">Reference proteome</keyword>
<feature type="domain" description="TfuA-like core" evidence="1">
    <location>
        <begin position="50"/>
        <end position="169"/>
    </location>
</feature>
<reference evidence="2 3" key="1">
    <citation type="submission" date="2020-08" db="EMBL/GenBank/DDBJ databases">
        <title>Genomic Encyclopedia of Type Strains, Phase IV (KMG-IV): sequencing the most valuable type-strain genomes for metagenomic binning, comparative biology and taxonomic classification.</title>
        <authorList>
            <person name="Goeker M."/>
        </authorList>
    </citation>
    <scope>NUCLEOTIDE SEQUENCE [LARGE SCALE GENOMIC DNA]</scope>
    <source>
        <strain evidence="2 3">DSM 43350</strain>
    </source>
</reference>
<dbReference type="EMBL" id="JACHGV010000023">
    <property type="protein sequence ID" value="MBB6081846.1"/>
    <property type="molecule type" value="Genomic_DNA"/>
</dbReference>
<protein>
    <recommendedName>
        <fullName evidence="1">TfuA-like core domain-containing protein</fullName>
    </recommendedName>
</protein>
<evidence type="ECO:0000313" key="2">
    <source>
        <dbReference type="EMBL" id="MBB6081846.1"/>
    </source>
</evidence>
<sequence>MKAVHVFLGPSLTREDARAVLPTAKYLPPAKAGDVYRAVKNGAKVVAIIDGYFEQVPAVWHKEILYALSVGVHVVGASSMGALRAAELHPFGMVGVGRIFEAYRDGVYEDDDEVAVIHTAEESGFAVLSEAMANIRDGLLQAMRRGYIGRATHDTVLGEMKRRHYAERTWSLVPEIARNTDLPQSELDALVKFVENDRPNQKRLDALQLLTEIAHAGSRFDVPFQPPFEFESTVFWDQLVSGVRTGPGASSRVPIGAIRSHVGVVEDDADAIFEGALTMYLVVKEAHRLGIRTEPEQVARVTERFQMAQGLLTPETTQDWLNRNMLAEEEFSALMEVLALVESVARHHSAGLDAFLPAELQRRGRFKTVATAVTEKCDALAEFGNTFPSAEDVGTTTADLLDWYEHRFRKLGTSFDDHIRARRFHDGSQFVCELLLEYVREGAQKTSAVRADA</sequence>
<organism evidence="2 3">
    <name type="scientific">Streptomyces paradoxus</name>
    <dbReference type="NCBI Taxonomy" id="66375"/>
    <lineage>
        <taxon>Bacteria</taxon>
        <taxon>Bacillati</taxon>
        <taxon>Actinomycetota</taxon>
        <taxon>Actinomycetes</taxon>
        <taxon>Kitasatosporales</taxon>
        <taxon>Streptomycetaceae</taxon>
        <taxon>Streptomyces</taxon>
    </lineage>
</organism>
<gene>
    <name evidence="2" type="ORF">HNR57_007809</name>
</gene>
<dbReference type="AlphaFoldDB" id="A0A7W9WLL2"/>
<dbReference type="Pfam" id="PF07812">
    <property type="entry name" value="TfuA"/>
    <property type="match status" value="1"/>
</dbReference>
<proteinExistence type="predicted"/>